<feature type="transmembrane region" description="Helical" evidence="7">
    <location>
        <begin position="190"/>
        <end position="209"/>
    </location>
</feature>
<keyword evidence="3 7" id="KW-0812">Transmembrane</keyword>
<name>A0A381WYF6_9ZZZZ</name>
<evidence type="ECO:0000256" key="7">
    <source>
        <dbReference type="SAM" id="Phobius"/>
    </source>
</evidence>
<evidence type="ECO:0000256" key="1">
    <source>
        <dbReference type="ARBA" id="ARBA00004141"/>
    </source>
</evidence>
<evidence type="ECO:0000256" key="3">
    <source>
        <dbReference type="ARBA" id="ARBA00022692"/>
    </source>
</evidence>
<dbReference type="PANTHER" id="PTHR43652:SF2">
    <property type="entry name" value="BASIC AMINO ACID ANTIPORTER YFCC-RELATED"/>
    <property type="match status" value="1"/>
</dbReference>
<proteinExistence type="predicted"/>
<dbReference type="InterPro" id="IPR006037">
    <property type="entry name" value="RCK_C"/>
</dbReference>
<feature type="transmembrane region" description="Helical" evidence="7">
    <location>
        <begin position="103"/>
        <end position="120"/>
    </location>
</feature>
<dbReference type="GO" id="GO:0006813">
    <property type="term" value="P:potassium ion transport"/>
    <property type="evidence" value="ECO:0007669"/>
    <property type="project" value="InterPro"/>
</dbReference>
<dbReference type="Gene3D" id="3.30.70.1450">
    <property type="entry name" value="Regulator of K+ conductance, C-terminal domain"/>
    <property type="match status" value="2"/>
</dbReference>
<dbReference type="PANTHER" id="PTHR43652">
    <property type="entry name" value="BASIC AMINO ACID ANTIPORTER YFCC-RELATED"/>
    <property type="match status" value="1"/>
</dbReference>
<feature type="transmembrane region" description="Helical" evidence="7">
    <location>
        <begin position="462"/>
        <end position="482"/>
    </location>
</feature>
<dbReference type="GO" id="GO:0005886">
    <property type="term" value="C:plasma membrane"/>
    <property type="evidence" value="ECO:0007669"/>
    <property type="project" value="TreeGrafter"/>
</dbReference>
<dbReference type="AlphaFoldDB" id="A0A381WYF6"/>
<evidence type="ECO:0000256" key="6">
    <source>
        <dbReference type="ARBA" id="ARBA00023136"/>
    </source>
</evidence>
<feature type="transmembrane region" description="Helical" evidence="7">
    <location>
        <begin position="524"/>
        <end position="541"/>
    </location>
</feature>
<feature type="transmembrane region" description="Helical" evidence="7">
    <location>
        <begin position="582"/>
        <end position="605"/>
    </location>
</feature>
<dbReference type="EMBL" id="UINC01013299">
    <property type="protein sequence ID" value="SVA57566.1"/>
    <property type="molecule type" value="Genomic_DNA"/>
</dbReference>
<keyword evidence="2" id="KW-0813">Transport</keyword>
<keyword evidence="5 7" id="KW-1133">Transmembrane helix</keyword>
<evidence type="ECO:0000313" key="9">
    <source>
        <dbReference type="EMBL" id="SVA57566.1"/>
    </source>
</evidence>
<feature type="transmembrane region" description="Helical" evidence="7">
    <location>
        <begin position="488"/>
        <end position="512"/>
    </location>
</feature>
<dbReference type="SUPFAM" id="SSF116726">
    <property type="entry name" value="TrkA C-terminal domain-like"/>
    <property type="match status" value="2"/>
</dbReference>
<dbReference type="Pfam" id="PF03600">
    <property type="entry name" value="CitMHS"/>
    <property type="match status" value="1"/>
</dbReference>
<comment type="subcellular location">
    <subcellularLocation>
        <location evidence="1">Membrane</location>
        <topology evidence="1">Multi-pass membrane protein</topology>
    </subcellularLocation>
</comment>
<organism evidence="9">
    <name type="scientific">marine metagenome</name>
    <dbReference type="NCBI Taxonomy" id="408172"/>
    <lineage>
        <taxon>unclassified sequences</taxon>
        <taxon>metagenomes</taxon>
        <taxon>ecological metagenomes</taxon>
    </lineage>
</organism>
<feature type="transmembrane region" description="Helical" evidence="7">
    <location>
        <begin position="6"/>
        <end position="25"/>
    </location>
</feature>
<gene>
    <name evidence="9" type="ORF">METZ01_LOCUS110420</name>
</gene>
<feature type="domain" description="RCK C-terminal" evidence="8">
    <location>
        <begin position="314"/>
        <end position="400"/>
    </location>
</feature>
<evidence type="ECO:0000256" key="5">
    <source>
        <dbReference type="ARBA" id="ARBA00022989"/>
    </source>
</evidence>
<feature type="transmembrane region" description="Helical" evidence="7">
    <location>
        <begin position="126"/>
        <end position="143"/>
    </location>
</feature>
<feature type="transmembrane region" description="Helical" evidence="7">
    <location>
        <begin position="37"/>
        <end position="54"/>
    </location>
</feature>
<reference evidence="9" key="1">
    <citation type="submission" date="2018-05" db="EMBL/GenBank/DDBJ databases">
        <authorList>
            <person name="Lanie J.A."/>
            <person name="Ng W.-L."/>
            <person name="Kazmierczak K.M."/>
            <person name="Andrzejewski T.M."/>
            <person name="Davidsen T.M."/>
            <person name="Wayne K.J."/>
            <person name="Tettelin H."/>
            <person name="Glass J.I."/>
            <person name="Rusch D."/>
            <person name="Podicherti R."/>
            <person name="Tsui H.-C.T."/>
            <person name="Winkler M.E."/>
        </authorList>
    </citation>
    <scope>NUCLEOTIDE SEQUENCE</scope>
</reference>
<evidence type="ECO:0000256" key="2">
    <source>
        <dbReference type="ARBA" id="ARBA00022448"/>
    </source>
</evidence>
<keyword evidence="6 7" id="KW-0472">Membrane</keyword>
<dbReference type="Pfam" id="PF02080">
    <property type="entry name" value="TrkA_C"/>
    <property type="match status" value="1"/>
</dbReference>
<evidence type="ECO:0000259" key="8">
    <source>
        <dbReference type="PROSITE" id="PS51202"/>
    </source>
</evidence>
<dbReference type="InterPro" id="IPR036721">
    <property type="entry name" value="RCK_C_sf"/>
</dbReference>
<evidence type="ECO:0000256" key="4">
    <source>
        <dbReference type="ARBA" id="ARBA00022737"/>
    </source>
</evidence>
<dbReference type="GO" id="GO:0008324">
    <property type="term" value="F:monoatomic cation transmembrane transporter activity"/>
    <property type="evidence" value="ECO:0007669"/>
    <property type="project" value="InterPro"/>
</dbReference>
<protein>
    <recommendedName>
        <fullName evidence="8">RCK C-terminal domain-containing protein</fullName>
    </recommendedName>
</protein>
<feature type="transmembrane region" description="Helical" evidence="7">
    <location>
        <begin position="155"/>
        <end position="178"/>
    </location>
</feature>
<feature type="transmembrane region" description="Helical" evidence="7">
    <location>
        <begin position="436"/>
        <end position="455"/>
    </location>
</feature>
<feature type="transmembrane region" description="Helical" evidence="7">
    <location>
        <begin position="547"/>
        <end position="570"/>
    </location>
</feature>
<dbReference type="InterPro" id="IPR004680">
    <property type="entry name" value="Cit_transptr-like_dom"/>
</dbReference>
<dbReference type="PROSITE" id="PS51202">
    <property type="entry name" value="RCK_C"/>
    <property type="match status" value="2"/>
</dbReference>
<dbReference type="InterPro" id="IPR051679">
    <property type="entry name" value="DASS-Related_Transporters"/>
</dbReference>
<feature type="domain" description="RCK C-terminal" evidence="8">
    <location>
        <begin position="217"/>
        <end position="301"/>
    </location>
</feature>
<keyword evidence="4" id="KW-0677">Repeat</keyword>
<accession>A0A381WYF6</accession>
<sequence>MILPPPPNIHAVAVILLTGVALFLFTRDRIPLESTSLAVLTLLVLGFFLFPYGSVQPADFFRSFGHEALISISALLIVSKGLETTGALQPLASIMVSGWQDKPGLALLATLVIGAIASAFLNNTPIVVMLLPILVAIALRSGSAPSRMLLPIGMATTIGGMATTIGTSTNLLVVGIVADRGLPALDMFAFTWPVVIVSIPGILFLWLVAPRLLPERKPPMSDISPRVFKALLYVNEDSFAFGQSLSAALAKTENRMRVDQIQRGGNFTVAPLPHLKLLSGDRLYVEDTAERLKEFEQLLGATLFNASDIEHPISEEFPLATQGQQLAEVVISRGSPLHTRILNVAQFTRRYGLVPLAIHRAEPLADIVGDLDATRLGAGDVLLVQGSRDAIADLRASGSMMVLDGTTDLPHTDRANLSLVIMIGVVFFAATNLLPISISALGGVGLMLATGALRWRDVGNALNIPVIMIIVASLSLGSALLVTGGAEYIAQIFVALTDGLSTPLVLSGLMLLMTVLTNVVSNNAAAVIGTPIAISVAQQLGAPVEPFILAVIFGANMSFATPIGYHTNLLIMSAGGYHFTDFLRVGVPLTVIMWLAFSIILPILYGL</sequence>